<evidence type="ECO:0000313" key="2">
    <source>
        <dbReference type="EMBL" id="CAI9950935.1"/>
    </source>
</evidence>
<sequence>MEQSYIINPLSHLGQLMIQYYGTTDVGQIGKQDADEEKLRARKLRQVQQIPSRINLRDVSKASKPKQYQLIQDQLKNGITIKIKQTYKITGPVLNQQIIQANETRNKLIEMLKNQISSTASDVQYLQLKEIQNNIIERNSTVRSLARQLNISLQ</sequence>
<reference evidence="2" key="1">
    <citation type="submission" date="2023-06" db="EMBL/GenBank/DDBJ databases">
        <authorList>
            <person name="Kurt Z."/>
        </authorList>
    </citation>
    <scope>NUCLEOTIDE SEQUENCE</scope>
</reference>
<organism evidence="2">
    <name type="scientific">Hexamita inflata</name>
    <dbReference type="NCBI Taxonomy" id="28002"/>
    <lineage>
        <taxon>Eukaryota</taxon>
        <taxon>Metamonada</taxon>
        <taxon>Diplomonadida</taxon>
        <taxon>Hexamitidae</taxon>
        <taxon>Hexamitinae</taxon>
        <taxon>Hexamita</taxon>
    </lineage>
</organism>
<protein>
    <submittedName>
        <fullName evidence="3">Hypothetical_protein</fullName>
    </submittedName>
</protein>
<comment type="caution">
    <text evidence="2">The sequence shown here is derived from an EMBL/GenBank/DDBJ whole genome shotgun (WGS) entry which is preliminary data.</text>
</comment>
<evidence type="ECO:0000313" key="3">
    <source>
        <dbReference type="EMBL" id="CAL6027348.1"/>
    </source>
</evidence>
<dbReference type="EMBL" id="CATOUU010000105">
    <property type="protein sequence ID" value="CAI9916437.1"/>
    <property type="molecule type" value="Genomic_DNA"/>
</dbReference>
<evidence type="ECO:0000313" key="1">
    <source>
        <dbReference type="EMBL" id="CAI9916437.1"/>
    </source>
</evidence>
<gene>
    <name evidence="3" type="ORF">HINF_LOCUS31283</name>
    <name evidence="2" type="ORF">HINF_LOCUS38580</name>
    <name evidence="1" type="ORF">HINF_LOCUS4082</name>
    <name evidence="4" type="ORF">HINF_LOCUS61384</name>
</gene>
<reference evidence="3 5" key="2">
    <citation type="submission" date="2024-07" db="EMBL/GenBank/DDBJ databases">
        <authorList>
            <person name="Akdeniz Z."/>
        </authorList>
    </citation>
    <scope>NUCLEOTIDE SEQUENCE [LARGE SCALE GENOMIC DNA]</scope>
</reference>
<accession>A0AA86UB99</accession>
<evidence type="ECO:0000313" key="5">
    <source>
        <dbReference type="Proteomes" id="UP001642409"/>
    </source>
</evidence>
<name>A0AA86UB99_9EUKA</name>
<proteinExistence type="predicted"/>
<dbReference type="EMBL" id="CAXDID020000104">
    <property type="protein sequence ID" value="CAL6027348.1"/>
    <property type="molecule type" value="Genomic_DNA"/>
</dbReference>
<keyword evidence="5" id="KW-1185">Reference proteome</keyword>
<dbReference type="EMBL" id="CATOUU010000819">
    <property type="protein sequence ID" value="CAI9950935.1"/>
    <property type="molecule type" value="Genomic_DNA"/>
</dbReference>
<evidence type="ECO:0000313" key="4">
    <source>
        <dbReference type="EMBL" id="CAL6082730.1"/>
    </source>
</evidence>
<dbReference type="Proteomes" id="UP001642409">
    <property type="component" value="Unassembled WGS sequence"/>
</dbReference>
<dbReference type="EMBL" id="CAXDID020000367">
    <property type="protein sequence ID" value="CAL6082730.1"/>
    <property type="molecule type" value="Genomic_DNA"/>
</dbReference>
<dbReference type="AlphaFoldDB" id="A0AA86UB99"/>